<dbReference type="InterPro" id="IPR003593">
    <property type="entry name" value="AAA+_ATPase"/>
</dbReference>
<dbReference type="SUPFAM" id="SSF52540">
    <property type="entry name" value="P-loop containing nucleoside triphosphate hydrolases"/>
    <property type="match status" value="1"/>
</dbReference>
<dbReference type="EMBL" id="BMDO01000001">
    <property type="protein sequence ID" value="GGI49255.1"/>
    <property type="molecule type" value="Genomic_DNA"/>
</dbReference>
<evidence type="ECO:0000256" key="3">
    <source>
        <dbReference type="ARBA" id="ARBA00022741"/>
    </source>
</evidence>
<evidence type="ECO:0000256" key="4">
    <source>
        <dbReference type="ARBA" id="ARBA00022840"/>
    </source>
</evidence>
<dbReference type="SMART" id="SM00382">
    <property type="entry name" value="AAA"/>
    <property type="match status" value="1"/>
</dbReference>
<evidence type="ECO:0000259" key="5">
    <source>
        <dbReference type="PROSITE" id="PS50893"/>
    </source>
</evidence>
<keyword evidence="2" id="KW-0813">Transport</keyword>
<comment type="caution">
    <text evidence="6">The sequence shown here is derived from an EMBL/GenBank/DDBJ whole genome shotgun (WGS) entry which is preliminary data.</text>
</comment>
<evidence type="ECO:0000313" key="7">
    <source>
        <dbReference type="Proteomes" id="UP000662074"/>
    </source>
</evidence>
<dbReference type="GO" id="GO:0005524">
    <property type="term" value="F:ATP binding"/>
    <property type="evidence" value="ECO:0007669"/>
    <property type="project" value="UniProtKB-KW"/>
</dbReference>
<dbReference type="Proteomes" id="UP000662074">
    <property type="component" value="Unassembled WGS sequence"/>
</dbReference>
<evidence type="ECO:0000256" key="1">
    <source>
        <dbReference type="ARBA" id="ARBA00005417"/>
    </source>
</evidence>
<dbReference type="GO" id="GO:0016887">
    <property type="term" value="F:ATP hydrolysis activity"/>
    <property type="evidence" value="ECO:0007669"/>
    <property type="project" value="InterPro"/>
</dbReference>
<evidence type="ECO:0000256" key="2">
    <source>
        <dbReference type="ARBA" id="ARBA00022448"/>
    </source>
</evidence>
<dbReference type="RefSeq" id="WP_188413415.1">
    <property type="nucleotide sequence ID" value="NZ_BMDO01000001.1"/>
</dbReference>
<dbReference type="PROSITE" id="PS00211">
    <property type="entry name" value="ABC_TRANSPORTER_1"/>
    <property type="match status" value="1"/>
</dbReference>
<dbReference type="PROSITE" id="PS50893">
    <property type="entry name" value="ABC_TRANSPORTER_2"/>
    <property type="match status" value="1"/>
</dbReference>
<keyword evidence="4 6" id="KW-0067">ATP-binding</keyword>
<dbReference type="AlphaFoldDB" id="A0A917J500"/>
<dbReference type="CDD" id="cd03264">
    <property type="entry name" value="ABC_drug_resistance_like"/>
    <property type="match status" value="1"/>
</dbReference>
<evidence type="ECO:0000313" key="6">
    <source>
        <dbReference type="EMBL" id="GGI49255.1"/>
    </source>
</evidence>
<dbReference type="Pfam" id="PF00005">
    <property type="entry name" value="ABC_tran"/>
    <property type="match status" value="1"/>
</dbReference>
<proteinExistence type="inferred from homology"/>
<name>A0A917J500_9SPHI</name>
<gene>
    <name evidence="6" type="ORF">GCM10011425_04670</name>
</gene>
<reference evidence="6" key="2">
    <citation type="submission" date="2020-09" db="EMBL/GenBank/DDBJ databases">
        <authorList>
            <person name="Sun Q."/>
            <person name="Sedlacek I."/>
        </authorList>
    </citation>
    <scope>NUCLEOTIDE SEQUENCE</scope>
    <source>
        <strain evidence="6">CCM 8711</strain>
    </source>
</reference>
<dbReference type="InterPro" id="IPR027417">
    <property type="entry name" value="P-loop_NTPase"/>
</dbReference>
<organism evidence="6 7">
    <name type="scientific">Mucilaginibacter galii</name>
    <dbReference type="NCBI Taxonomy" id="2005073"/>
    <lineage>
        <taxon>Bacteria</taxon>
        <taxon>Pseudomonadati</taxon>
        <taxon>Bacteroidota</taxon>
        <taxon>Sphingobacteriia</taxon>
        <taxon>Sphingobacteriales</taxon>
        <taxon>Sphingobacteriaceae</taxon>
        <taxon>Mucilaginibacter</taxon>
    </lineage>
</organism>
<reference evidence="6" key="1">
    <citation type="journal article" date="2014" name="Int. J. Syst. Evol. Microbiol.">
        <title>Complete genome sequence of Corynebacterium casei LMG S-19264T (=DSM 44701T), isolated from a smear-ripened cheese.</title>
        <authorList>
            <consortium name="US DOE Joint Genome Institute (JGI-PGF)"/>
            <person name="Walter F."/>
            <person name="Albersmeier A."/>
            <person name="Kalinowski J."/>
            <person name="Ruckert C."/>
        </authorList>
    </citation>
    <scope>NUCLEOTIDE SEQUENCE</scope>
    <source>
        <strain evidence="6">CCM 8711</strain>
    </source>
</reference>
<sequence length="296" mass="32691">MQLVIQSLSKTYDNGVQALKNISLTINSGMFGLLGPNGAGKSSLMRTISTLQEPDSGSITLGPIDVLKQKEAVRRTLGYLPQEFGVYPKISADDLLNHLAVLKGISNSKERKELVTSLLHKTNLYNDRKKHLSGYSGGMKQRFGIAQALLSNPTLIIVDEPTAGLDPAERNRFLNLLGELSDETIVILSTHIVEDVKELCTDMAIINKGEVLMQGNPLQSLETLKGQIWSKRVERGEAAAYKERLNVISDKLIAGKPTLHVYAPQQPEEGFEQIVPDLEDVYFSYIFGRQQELATL</sequence>
<keyword evidence="3" id="KW-0547">Nucleotide-binding</keyword>
<accession>A0A917J500</accession>
<dbReference type="PANTHER" id="PTHR43335:SF2">
    <property type="entry name" value="ABC TRANSPORTER, ATP-BINDING PROTEIN"/>
    <property type="match status" value="1"/>
</dbReference>
<keyword evidence="7" id="KW-1185">Reference proteome</keyword>
<dbReference type="InterPro" id="IPR003439">
    <property type="entry name" value="ABC_transporter-like_ATP-bd"/>
</dbReference>
<protein>
    <submittedName>
        <fullName evidence="6">Multidrug ABC transporter ATP-binding protein</fullName>
    </submittedName>
</protein>
<feature type="domain" description="ABC transporter" evidence="5">
    <location>
        <begin position="3"/>
        <end position="233"/>
    </location>
</feature>
<dbReference type="PANTHER" id="PTHR43335">
    <property type="entry name" value="ABC TRANSPORTER, ATP-BINDING PROTEIN"/>
    <property type="match status" value="1"/>
</dbReference>
<comment type="similarity">
    <text evidence="1">Belongs to the ABC transporter superfamily.</text>
</comment>
<dbReference type="InterPro" id="IPR017871">
    <property type="entry name" value="ABC_transporter-like_CS"/>
</dbReference>
<dbReference type="Gene3D" id="3.40.50.300">
    <property type="entry name" value="P-loop containing nucleotide triphosphate hydrolases"/>
    <property type="match status" value="1"/>
</dbReference>